<dbReference type="PROSITE" id="PS50042">
    <property type="entry name" value="CNMP_BINDING_3"/>
    <property type="match status" value="1"/>
</dbReference>
<dbReference type="EMBL" id="AHIV02000822">
    <property type="protein sequence ID" value="RQX72513.1"/>
    <property type="molecule type" value="Genomic_DNA"/>
</dbReference>
<dbReference type="InterPro" id="IPR018490">
    <property type="entry name" value="cNMP-bd_dom_sf"/>
</dbReference>
<dbReference type="AlphaFoldDB" id="A0A425I1J7"/>
<keyword evidence="3" id="KW-0808">Transferase</keyword>
<comment type="caution">
    <text evidence="3">The sequence shown here is derived from an EMBL/GenBank/DDBJ whole genome shotgun (WGS) entry which is preliminary data.</text>
</comment>
<proteinExistence type="predicted"/>
<accession>A0A425I1J7</accession>
<dbReference type="GO" id="GO:0016301">
    <property type="term" value="F:kinase activity"/>
    <property type="evidence" value="ECO:0007669"/>
    <property type="project" value="UniProtKB-KW"/>
</dbReference>
<sequence length="239" mass="27324">MSRCVWRGGVVLKRLRFFSWFPVQLALFTSSVLTATLGGEDIDETLDFNNKRAIIRKMYIFRYLSDHQMTMLIKAFKTVRYMSGEYIIKEGERGTRFFIIKAGEVAILKNNKRLRTLGRHDYFGERALLYDEPRTASVCANSAGVDLWVVDKSVFNEIIKGPMLAHLEERIRMQDTKVEFQDLQVEPSAPLSSCAMCRQIFAMRSSVSQGEASSLSVSNNTFAWNAKSWRKTTILSSFG</sequence>
<dbReference type="Gene3D" id="2.60.120.10">
    <property type="entry name" value="Jelly Rolls"/>
    <property type="match status" value="1"/>
</dbReference>
<evidence type="ECO:0000313" key="4">
    <source>
        <dbReference type="Proteomes" id="UP000284452"/>
    </source>
</evidence>
<dbReference type="SUPFAM" id="SSF51206">
    <property type="entry name" value="cAMP-binding domain-like"/>
    <property type="match status" value="1"/>
</dbReference>
<dbReference type="InterPro" id="IPR014710">
    <property type="entry name" value="RmlC-like_jellyroll"/>
</dbReference>
<organism evidence="3 4">
    <name type="scientific">Toxoplasma gondii CAST</name>
    <dbReference type="NCBI Taxonomy" id="943122"/>
    <lineage>
        <taxon>Eukaryota</taxon>
        <taxon>Sar</taxon>
        <taxon>Alveolata</taxon>
        <taxon>Apicomplexa</taxon>
        <taxon>Conoidasida</taxon>
        <taxon>Coccidia</taxon>
        <taxon>Eucoccidiorida</taxon>
        <taxon>Eimeriorina</taxon>
        <taxon>Sarcocystidae</taxon>
        <taxon>Toxoplasma</taxon>
    </lineage>
</organism>
<protein>
    <submittedName>
        <fullName evidence="3">Putative cGMP-dependent protein kinase</fullName>
    </submittedName>
</protein>
<dbReference type="CDD" id="cd00038">
    <property type="entry name" value="CAP_ED"/>
    <property type="match status" value="1"/>
</dbReference>
<feature type="domain" description="Cyclic nucleotide-binding" evidence="2">
    <location>
        <begin position="60"/>
        <end position="159"/>
    </location>
</feature>
<evidence type="ECO:0000259" key="2">
    <source>
        <dbReference type="PROSITE" id="PS50042"/>
    </source>
</evidence>
<dbReference type="VEuPathDB" id="ToxoDB:TGCAST_387880"/>
<reference evidence="3 4" key="1">
    <citation type="submission" date="2017-10" db="EMBL/GenBank/DDBJ databases">
        <authorList>
            <person name="Sibley D."/>
            <person name="Venepally P."/>
            <person name="Karamycheva S."/>
            <person name="Hadjithomas M."/>
            <person name="Khan A."/>
            <person name="Brunk B."/>
            <person name="Roos D."/>
            <person name="Caler E."/>
            <person name="Lorenzi H."/>
        </authorList>
    </citation>
    <scope>NUCLEOTIDE SEQUENCE [LARGE SCALE GENOMIC DNA]</scope>
    <source>
        <strain evidence="3 4">CAST</strain>
    </source>
</reference>
<dbReference type="InterPro" id="IPR050503">
    <property type="entry name" value="cAMP-dep_PK_reg_su-like"/>
</dbReference>
<dbReference type="Proteomes" id="UP000284452">
    <property type="component" value="Unassembled WGS sequence"/>
</dbReference>
<dbReference type="PANTHER" id="PTHR11635:SF152">
    <property type="entry name" value="CAMP-DEPENDENT PROTEIN KINASE TYPE I REGULATORY SUBUNIT-RELATED"/>
    <property type="match status" value="1"/>
</dbReference>
<keyword evidence="3" id="KW-0418">Kinase</keyword>
<dbReference type="InterPro" id="IPR018488">
    <property type="entry name" value="cNMP-bd_CS"/>
</dbReference>
<evidence type="ECO:0000313" key="3">
    <source>
        <dbReference type="EMBL" id="RQX72513.1"/>
    </source>
</evidence>
<name>A0A425I1J7_TOXGO</name>
<feature type="signal peptide" evidence="1">
    <location>
        <begin position="1"/>
        <end position="34"/>
    </location>
</feature>
<feature type="chain" id="PRO_5019200682" evidence="1">
    <location>
        <begin position="35"/>
        <end position="239"/>
    </location>
</feature>
<gene>
    <name evidence="3" type="ORF">TGCAST_387880</name>
</gene>
<keyword evidence="1" id="KW-0732">Signal</keyword>
<dbReference type="PROSITE" id="PS00889">
    <property type="entry name" value="CNMP_BINDING_2"/>
    <property type="match status" value="1"/>
</dbReference>
<dbReference type="GO" id="GO:0005829">
    <property type="term" value="C:cytosol"/>
    <property type="evidence" value="ECO:0007669"/>
    <property type="project" value="TreeGrafter"/>
</dbReference>
<dbReference type="GO" id="GO:0005952">
    <property type="term" value="C:cAMP-dependent protein kinase complex"/>
    <property type="evidence" value="ECO:0007669"/>
    <property type="project" value="InterPro"/>
</dbReference>
<dbReference type="SMART" id="SM00100">
    <property type="entry name" value="cNMP"/>
    <property type="match status" value="1"/>
</dbReference>
<dbReference type="PROSITE" id="PS00888">
    <property type="entry name" value="CNMP_BINDING_1"/>
    <property type="match status" value="1"/>
</dbReference>
<evidence type="ECO:0000256" key="1">
    <source>
        <dbReference type="SAM" id="SignalP"/>
    </source>
</evidence>
<dbReference type="PRINTS" id="PR00103">
    <property type="entry name" value="CAMPKINASE"/>
</dbReference>
<dbReference type="InterPro" id="IPR000595">
    <property type="entry name" value="cNMP-bd_dom"/>
</dbReference>
<dbReference type="Pfam" id="PF00027">
    <property type="entry name" value="cNMP_binding"/>
    <property type="match status" value="1"/>
</dbReference>
<dbReference type="PANTHER" id="PTHR11635">
    <property type="entry name" value="CAMP-DEPENDENT PROTEIN KINASE REGULATORY CHAIN"/>
    <property type="match status" value="1"/>
</dbReference>